<feature type="domain" description="DUF5929" evidence="2">
    <location>
        <begin position="159"/>
        <end position="380"/>
    </location>
</feature>
<keyword evidence="3" id="KW-0547">Nucleotide-binding</keyword>
<proteinExistence type="predicted"/>
<organism evidence="3 4">
    <name type="scientific">Polaribacter marinivivus</name>
    <dbReference type="NCBI Taxonomy" id="1524260"/>
    <lineage>
        <taxon>Bacteria</taxon>
        <taxon>Pseudomonadati</taxon>
        <taxon>Bacteroidota</taxon>
        <taxon>Flavobacteriia</taxon>
        <taxon>Flavobacteriales</taxon>
        <taxon>Flavobacteriaceae</taxon>
    </lineage>
</organism>
<keyword evidence="3" id="KW-0067">ATP-binding</keyword>
<dbReference type="Pfam" id="PF19351">
    <property type="entry name" value="DUF5929"/>
    <property type="match status" value="1"/>
</dbReference>
<evidence type="ECO:0000259" key="2">
    <source>
        <dbReference type="Pfam" id="PF19351"/>
    </source>
</evidence>
<dbReference type="GO" id="GO:0005524">
    <property type="term" value="F:ATP binding"/>
    <property type="evidence" value="ECO:0007669"/>
    <property type="project" value="UniProtKB-KW"/>
</dbReference>
<reference evidence="4" key="1">
    <citation type="journal article" date="2019" name="Int. J. Syst. Evol. Microbiol.">
        <title>The Global Catalogue of Microorganisms (GCM) 10K type strain sequencing project: providing services to taxonomists for standard genome sequencing and annotation.</title>
        <authorList>
            <consortium name="The Broad Institute Genomics Platform"/>
            <consortium name="The Broad Institute Genome Sequencing Center for Infectious Disease"/>
            <person name="Wu L."/>
            <person name="Ma J."/>
        </authorList>
    </citation>
    <scope>NUCLEOTIDE SEQUENCE [LARGE SCALE GENOMIC DNA]</scope>
    <source>
        <strain evidence="4">CECT 8655</strain>
    </source>
</reference>
<dbReference type="Proteomes" id="UP001595826">
    <property type="component" value="Unassembled WGS sequence"/>
</dbReference>
<accession>A0ABV8R6G4</accession>
<sequence>MINKRLLIKNLLSHNDENSFYDKKQKITLSSKEGKAKFLKHICALSNSNPENNSYIIIGVSDEENTIIGVDFFDDSKIQNLVNAYLVNPPKIQYENVPFPRLPRHKVVGLVTIYPNHKISSLLKNAWKYRRKTIFYRRGSNSMSFLGSDFQLKNTNKSIVESIENNARNNIELTLNGVFDFMNNHKEIYNPQYKVFNEQFVLCWAGEKKLINDKEFFSRVDIELINEQVRLFFSALDDVQITYNNHSFIVTEYILIGIDNLQKHYPLEKTVIHFKNNGKHDIKTEFLFDPPKYDAVIIQHIYTNAIAIVSKIIAKKKLSVLDHEDVFRLPNNLLLCFLNGFLDAAEQLRKAKNYIKNLEDKTTYIKYKEAMRVIRKVKYS</sequence>
<dbReference type="InterPro" id="IPR038461">
    <property type="entry name" value="Schlafen_AlbA_2_dom_sf"/>
</dbReference>
<keyword evidence="4" id="KW-1185">Reference proteome</keyword>
<gene>
    <name evidence="3" type="ORF">ACFOWD_03760</name>
</gene>
<comment type="caution">
    <text evidence="3">The sequence shown here is derived from an EMBL/GenBank/DDBJ whole genome shotgun (WGS) entry which is preliminary data.</text>
</comment>
<evidence type="ECO:0000313" key="4">
    <source>
        <dbReference type="Proteomes" id="UP001595826"/>
    </source>
</evidence>
<dbReference type="RefSeq" id="WP_298990764.1">
    <property type="nucleotide sequence ID" value="NZ_CP194417.1"/>
</dbReference>
<dbReference type="InterPro" id="IPR007421">
    <property type="entry name" value="Schlafen_AlbA_2_dom"/>
</dbReference>
<dbReference type="EMBL" id="JBHSCY010000001">
    <property type="protein sequence ID" value="MFC4268014.1"/>
    <property type="molecule type" value="Genomic_DNA"/>
</dbReference>
<dbReference type="InterPro" id="IPR045973">
    <property type="entry name" value="DUF5929"/>
</dbReference>
<protein>
    <submittedName>
        <fullName evidence="3">ATP-binding protein</fullName>
    </submittedName>
</protein>
<dbReference type="Gene3D" id="3.30.950.30">
    <property type="entry name" value="Schlafen, AAA domain"/>
    <property type="match status" value="1"/>
</dbReference>
<dbReference type="Pfam" id="PF04326">
    <property type="entry name" value="SLFN_AlbA_2"/>
    <property type="match status" value="1"/>
</dbReference>
<evidence type="ECO:0000259" key="1">
    <source>
        <dbReference type="Pfam" id="PF04326"/>
    </source>
</evidence>
<name>A0ABV8R6G4_9FLAO</name>
<evidence type="ECO:0000313" key="3">
    <source>
        <dbReference type="EMBL" id="MFC4268014.1"/>
    </source>
</evidence>
<feature type="domain" description="Schlafen AlbA-2" evidence="1">
    <location>
        <begin position="17"/>
        <end position="143"/>
    </location>
</feature>